<proteinExistence type="predicted"/>
<keyword evidence="2" id="KW-1185">Reference proteome</keyword>
<comment type="caution">
    <text evidence="1">The sequence shown here is derived from an EMBL/GenBank/DDBJ whole genome shotgun (WGS) entry which is preliminary data.</text>
</comment>
<dbReference type="InterPro" id="IPR024510">
    <property type="entry name" value="DUF2589"/>
</dbReference>
<gene>
    <name evidence="1" type="ORF">DPV69_17800</name>
</gene>
<dbReference type="Proteomes" id="UP000284120">
    <property type="component" value="Unassembled WGS sequence"/>
</dbReference>
<name>A0A443YMN2_9SPHI</name>
<organism evidence="1 2">
    <name type="scientific">Pedobacter chitinilyticus</name>
    <dbReference type="NCBI Taxonomy" id="2233776"/>
    <lineage>
        <taxon>Bacteria</taxon>
        <taxon>Pseudomonadati</taxon>
        <taxon>Bacteroidota</taxon>
        <taxon>Sphingobacteriia</taxon>
        <taxon>Sphingobacteriales</taxon>
        <taxon>Sphingobacteriaceae</taxon>
        <taxon>Pedobacter</taxon>
    </lineage>
</organism>
<evidence type="ECO:0000313" key="2">
    <source>
        <dbReference type="Proteomes" id="UP000284120"/>
    </source>
</evidence>
<dbReference type="AlphaFoldDB" id="A0A443YMN2"/>
<reference evidence="1 2" key="1">
    <citation type="submission" date="2018-06" db="EMBL/GenBank/DDBJ databases">
        <title>Pedobacter endophyticus sp. nov., an endophytic bacterium isolated from a leaf of Triticum aestivum.</title>
        <authorList>
            <person name="Zhang L."/>
        </authorList>
    </citation>
    <scope>NUCLEOTIDE SEQUENCE [LARGE SCALE GENOMIC DNA]</scope>
    <source>
        <strain evidence="1 2">CM134L-2</strain>
    </source>
</reference>
<sequence length="93" mass="10054">MVDATTSFNLPLLTIVPLNSLAVNNVDVNFEMDITHLDIDAQGEPQLLGKVMNDAEIEGFKMEIAIHAGQIPLAAGLLTIIDAFSKNIQPTNH</sequence>
<evidence type="ECO:0000313" key="1">
    <source>
        <dbReference type="EMBL" id="RWU05017.1"/>
    </source>
</evidence>
<protein>
    <submittedName>
        <fullName evidence="1">DUF2589 domain-containing protein</fullName>
    </submittedName>
</protein>
<dbReference type="EMBL" id="SAYW01000006">
    <property type="protein sequence ID" value="RWU05017.1"/>
    <property type="molecule type" value="Genomic_DNA"/>
</dbReference>
<dbReference type="RefSeq" id="WP_113648765.1">
    <property type="nucleotide sequence ID" value="NZ_QMHN01000006.1"/>
</dbReference>
<accession>A0A443YMN2</accession>
<dbReference type="Pfam" id="PF11655">
    <property type="entry name" value="DUF2589"/>
    <property type="match status" value="1"/>
</dbReference>
<dbReference type="OrthoDB" id="1043330at2"/>